<evidence type="ECO:0000313" key="3">
    <source>
        <dbReference type="Proteomes" id="UP000799423"/>
    </source>
</evidence>
<gene>
    <name evidence="2" type="ORF">T440DRAFT_518215</name>
</gene>
<feature type="chain" id="PRO_5025626603" evidence="1">
    <location>
        <begin position="17"/>
        <end position="265"/>
    </location>
</feature>
<evidence type="ECO:0000313" key="2">
    <source>
        <dbReference type="EMBL" id="KAF2850498.1"/>
    </source>
</evidence>
<accession>A0A6A7B886</accession>
<dbReference type="OrthoDB" id="3776815at2759"/>
<organism evidence="2 3">
    <name type="scientific">Plenodomus tracheiphilus IPT5</name>
    <dbReference type="NCBI Taxonomy" id="1408161"/>
    <lineage>
        <taxon>Eukaryota</taxon>
        <taxon>Fungi</taxon>
        <taxon>Dikarya</taxon>
        <taxon>Ascomycota</taxon>
        <taxon>Pezizomycotina</taxon>
        <taxon>Dothideomycetes</taxon>
        <taxon>Pleosporomycetidae</taxon>
        <taxon>Pleosporales</taxon>
        <taxon>Pleosporineae</taxon>
        <taxon>Leptosphaeriaceae</taxon>
        <taxon>Plenodomus</taxon>
    </lineage>
</organism>
<keyword evidence="3" id="KW-1185">Reference proteome</keyword>
<dbReference type="Proteomes" id="UP000799423">
    <property type="component" value="Unassembled WGS sequence"/>
</dbReference>
<evidence type="ECO:0000256" key="1">
    <source>
        <dbReference type="SAM" id="SignalP"/>
    </source>
</evidence>
<sequence>MLLLYSTLLYAATTSAQLTTSLLIPLGDFGTQKVGFVASILDANSTHTTLALSYDNGTDWSALSIPQTPTPATITIGPPNKYEGSDNLAYLARGIRTVGGDYAYSIRCDMPQVSASTINANASCIASYGPLAGSTIQCIVGTSYTSTEYATLNHTYPPRGTVSGGVETFTRTMLFPAPREERPGWCGDEAYSPAEGYTTRFEVEPTYLAVLQVVVTAGEEKLTQWRRIFHVGMINDKCLQDEFVGFLGMGGMWVVERGSFMATEV</sequence>
<name>A0A6A7B886_9PLEO</name>
<proteinExistence type="predicted"/>
<reference evidence="2" key="1">
    <citation type="submission" date="2020-01" db="EMBL/GenBank/DDBJ databases">
        <authorList>
            <consortium name="DOE Joint Genome Institute"/>
            <person name="Haridas S."/>
            <person name="Albert R."/>
            <person name="Binder M."/>
            <person name="Bloem J."/>
            <person name="Labutti K."/>
            <person name="Salamov A."/>
            <person name="Andreopoulos B."/>
            <person name="Baker S.E."/>
            <person name="Barry K."/>
            <person name="Bills G."/>
            <person name="Bluhm B.H."/>
            <person name="Cannon C."/>
            <person name="Castanera R."/>
            <person name="Culley D.E."/>
            <person name="Daum C."/>
            <person name="Ezra D."/>
            <person name="Gonzalez J.B."/>
            <person name="Henrissat B."/>
            <person name="Kuo A."/>
            <person name="Liang C."/>
            <person name="Lipzen A."/>
            <person name="Lutzoni F."/>
            <person name="Magnuson J."/>
            <person name="Mondo S."/>
            <person name="Nolan M."/>
            <person name="Ohm R."/>
            <person name="Pangilinan J."/>
            <person name="Park H.-J."/>
            <person name="Ramirez L."/>
            <person name="Alfaro M."/>
            <person name="Sun H."/>
            <person name="Tritt A."/>
            <person name="Yoshinaga Y."/>
            <person name="Zwiers L.-H."/>
            <person name="Turgeon B.G."/>
            <person name="Goodwin S.B."/>
            <person name="Spatafora J.W."/>
            <person name="Crous P.W."/>
            <person name="Grigoriev I.V."/>
        </authorList>
    </citation>
    <scope>NUCLEOTIDE SEQUENCE</scope>
    <source>
        <strain evidence="2">IPT5</strain>
    </source>
</reference>
<feature type="signal peptide" evidence="1">
    <location>
        <begin position="1"/>
        <end position="16"/>
    </location>
</feature>
<dbReference type="EMBL" id="MU006306">
    <property type="protein sequence ID" value="KAF2850498.1"/>
    <property type="molecule type" value="Genomic_DNA"/>
</dbReference>
<protein>
    <submittedName>
        <fullName evidence="2">Uncharacterized protein</fullName>
    </submittedName>
</protein>
<dbReference type="AlphaFoldDB" id="A0A6A7B886"/>
<keyword evidence="1" id="KW-0732">Signal</keyword>